<evidence type="ECO:0000256" key="3">
    <source>
        <dbReference type="ARBA" id="ARBA00022475"/>
    </source>
</evidence>
<keyword evidence="6 7" id="KW-0472">Membrane</keyword>
<feature type="transmembrane region" description="Helical" evidence="7">
    <location>
        <begin position="244"/>
        <end position="261"/>
    </location>
</feature>
<feature type="transmembrane region" description="Helical" evidence="7">
    <location>
        <begin position="79"/>
        <end position="97"/>
    </location>
</feature>
<comment type="subcellular location">
    <subcellularLocation>
        <location evidence="1">Cell membrane</location>
        <topology evidence="1">Multi-pass membrane protein</topology>
    </subcellularLocation>
</comment>
<evidence type="ECO:0000256" key="2">
    <source>
        <dbReference type="ARBA" id="ARBA00007400"/>
    </source>
</evidence>
<dbReference type="EMBL" id="JACJLL010000090">
    <property type="protein sequence ID" value="MBM6820173.1"/>
    <property type="molecule type" value="Genomic_DNA"/>
</dbReference>
<organism evidence="9 10">
    <name type="scientific">Clostridium saudiense</name>
    <dbReference type="NCBI Taxonomy" id="1414720"/>
    <lineage>
        <taxon>Bacteria</taxon>
        <taxon>Bacillati</taxon>
        <taxon>Bacillota</taxon>
        <taxon>Clostridia</taxon>
        <taxon>Eubacteriales</taxon>
        <taxon>Clostridiaceae</taxon>
        <taxon>Clostridium</taxon>
    </lineage>
</organism>
<dbReference type="InterPro" id="IPR002656">
    <property type="entry name" value="Acyl_transf_3_dom"/>
</dbReference>
<feature type="transmembrane region" description="Helical" evidence="7">
    <location>
        <begin position="156"/>
        <end position="174"/>
    </location>
</feature>
<evidence type="ECO:0000256" key="4">
    <source>
        <dbReference type="ARBA" id="ARBA00022692"/>
    </source>
</evidence>
<feature type="transmembrane region" description="Helical" evidence="7">
    <location>
        <begin position="12"/>
        <end position="30"/>
    </location>
</feature>
<dbReference type="Pfam" id="PF01757">
    <property type="entry name" value="Acyl_transf_3"/>
    <property type="match status" value="1"/>
</dbReference>
<comment type="similarity">
    <text evidence="2">Belongs to the acyltransferase 3 family.</text>
</comment>
<reference evidence="9 10" key="1">
    <citation type="journal article" date="2021" name="Sci. Rep.">
        <title>The distribution of antibiotic resistance genes in chicken gut microbiota commensals.</title>
        <authorList>
            <person name="Juricova H."/>
            <person name="Matiasovicova J."/>
            <person name="Kubasova T."/>
            <person name="Cejkova D."/>
            <person name="Rychlik I."/>
        </authorList>
    </citation>
    <scope>NUCLEOTIDE SEQUENCE [LARGE SCALE GENOMIC DNA]</scope>
    <source>
        <strain evidence="9 10">An435</strain>
    </source>
</reference>
<feature type="transmembrane region" description="Helical" evidence="7">
    <location>
        <begin position="36"/>
        <end position="58"/>
    </location>
</feature>
<keyword evidence="4 7" id="KW-0812">Transmembrane</keyword>
<dbReference type="PANTHER" id="PTHR40074:SF2">
    <property type="entry name" value="O-ACETYLTRANSFERASE WECH"/>
    <property type="match status" value="1"/>
</dbReference>
<keyword evidence="9" id="KW-0808">Transferase</keyword>
<evidence type="ECO:0000259" key="8">
    <source>
        <dbReference type="Pfam" id="PF01757"/>
    </source>
</evidence>
<dbReference type="PANTHER" id="PTHR40074">
    <property type="entry name" value="O-ACETYLTRANSFERASE WECH"/>
    <property type="match status" value="1"/>
</dbReference>
<evidence type="ECO:0000256" key="6">
    <source>
        <dbReference type="ARBA" id="ARBA00023136"/>
    </source>
</evidence>
<keyword evidence="3" id="KW-1003">Cell membrane</keyword>
<evidence type="ECO:0000313" key="9">
    <source>
        <dbReference type="EMBL" id="MBM6820173.1"/>
    </source>
</evidence>
<dbReference type="Proteomes" id="UP000767334">
    <property type="component" value="Unassembled WGS sequence"/>
</dbReference>
<feature type="transmembrane region" description="Helical" evidence="7">
    <location>
        <begin position="301"/>
        <end position="318"/>
    </location>
</feature>
<evidence type="ECO:0000256" key="7">
    <source>
        <dbReference type="SAM" id="Phobius"/>
    </source>
</evidence>
<evidence type="ECO:0000256" key="5">
    <source>
        <dbReference type="ARBA" id="ARBA00022989"/>
    </source>
</evidence>
<comment type="caution">
    <text evidence="9">The sequence shown here is derived from an EMBL/GenBank/DDBJ whole genome shotgun (WGS) entry which is preliminary data.</text>
</comment>
<protein>
    <submittedName>
        <fullName evidence="9">Acyltransferase</fullName>
    </submittedName>
</protein>
<feature type="domain" description="Acyltransferase 3" evidence="8">
    <location>
        <begin position="7"/>
        <end position="315"/>
    </location>
</feature>
<dbReference type="RefSeq" id="WP_204572497.1">
    <property type="nucleotide sequence ID" value="NZ_JACJLL010000090.1"/>
</dbReference>
<evidence type="ECO:0000256" key="1">
    <source>
        <dbReference type="ARBA" id="ARBA00004651"/>
    </source>
</evidence>
<feature type="transmembrane region" description="Helical" evidence="7">
    <location>
        <begin position="216"/>
        <end position="238"/>
    </location>
</feature>
<name>A0ABS2FJV5_9CLOT</name>
<keyword evidence="5 7" id="KW-1133">Transmembrane helix</keyword>
<dbReference type="GO" id="GO:0016746">
    <property type="term" value="F:acyltransferase activity"/>
    <property type="evidence" value="ECO:0007669"/>
    <property type="project" value="UniProtKB-KW"/>
</dbReference>
<keyword evidence="10" id="KW-1185">Reference proteome</keyword>
<feature type="transmembrane region" description="Helical" evidence="7">
    <location>
        <begin position="186"/>
        <end position="204"/>
    </location>
</feature>
<accession>A0ABS2FJV5</accession>
<feature type="transmembrane region" description="Helical" evidence="7">
    <location>
        <begin position="268"/>
        <end position="289"/>
    </location>
</feature>
<proteinExistence type="inferred from homology"/>
<keyword evidence="9" id="KW-0012">Acyltransferase</keyword>
<feature type="transmembrane region" description="Helical" evidence="7">
    <location>
        <begin position="123"/>
        <end position="144"/>
    </location>
</feature>
<sequence>MKKLVLIDYLKGFSIFTIIIMHLIQGYLSLPNIVNQASGFGGAGVHIFIICSGFGLFYSYLNKNLSYKEFLKKRFIKIYMPYILIILISALIPYIYIYSDRIMAVLSHIFLFKMFIEKYECSFGVQFWFLSTIIQFYLIFILLTKVKKKLNDDKKFMILSWGISLIWWIIVFYLGKSNLRVWNSFFLQYLWEFSLGMVLATKYYNSGKINIPKKRLLVLGSVIGIILTGITGIYGGYLKLFNDIPSVMGYGGIALLIFMVGSKYINTFFINLSSISYELYLIHILVYKVTFKSFESMFNKYFIGILAIVFSIVLAYAYNKCRIFILKR</sequence>
<evidence type="ECO:0000313" key="10">
    <source>
        <dbReference type="Proteomes" id="UP000767334"/>
    </source>
</evidence>
<gene>
    <name evidence="9" type="ORF">H6A19_12640</name>
</gene>